<dbReference type="SUPFAM" id="SSF55874">
    <property type="entry name" value="ATPase domain of HSP90 chaperone/DNA topoisomerase II/histidine kinase"/>
    <property type="match status" value="1"/>
</dbReference>
<dbReference type="Proteomes" id="UP000190476">
    <property type="component" value="Chromosome I"/>
</dbReference>
<dbReference type="EMBL" id="LT799839">
    <property type="protein sequence ID" value="SLK19227.1"/>
    <property type="molecule type" value="Genomic_DNA"/>
</dbReference>
<evidence type="ECO:0000256" key="6">
    <source>
        <dbReference type="ARBA" id="ARBA00022777"/>
    </source>
</evidence>
<gene>
    <name evidence="12" type="ORF">CCH01_16190</name>
</gene>
<accession>A0A1U6JGR0</accession>
<evidence type="ECO:0000259" key="10">
    <source>
        <dbReference type="PROSITE" id="PS50109"/>
    </source>
</evidence>
<dbReference type="FunFam" id="1.10.287.130:FF:000001">
    <property type="entry name" value="Two-component sensor histidine kinase"/>
    <property type="match status" value="1"/>
</dbReference>
<keyword evidence="5" id="KW-0808">Transferase</keyword>
<organism evidence="12 13">
    <name type="scientific">Clostridium chauvoei JF4335</name>
    <dbReference type="NCBI Taxonomy" id="1351755"/>
    <lineage>
        <taxon>Bacteria</taxon>
        <taxon>Bacillati</taxon>
        <taxon>Bacillota</taxon>
        <taxon>Clostridia</taxon>
        <taxon>Eubacteriales</taxon>
        <taxon>Clostridiaceae</taxon>
        <taxon>Clostridium</taxon>
    </lineage>
</organism>
<dbReference type="CDD" id="cd00082">
    <property type="entry name" value="HisKA"/>
    <property type="match status" value="1"/>
</dbReference>
<dbReference type="InterPro" id="IPR003661">
    <property type="entry name" value="HisK_dim/P_dom"/>
</dbReference>
<dbReference type="GO" id="GO:0016036">
    <property type="term" value="P:cellular response to phosphate starvation"/>
    <property type="evidence" value="ECO:0007669"/>
    <property type="project" value="TreeGrafter"/>
</dbReference>
<dbReference type="Pfam" id="PF02518">
    <property type="entry name" value="HATPase_c"/>
    <property type="match status" value="1"/>
</dbReference>
<dbReference type="Gene3D" id="1.10.287.130">
    <property type="match status" value="1"/>
</dbReference>
<dbReference type="InterPro" id="IPR036097">
    <property type="entry name" value="HisK_dim/P_sf"/>
</dbReference>
<keyword evidence="9" id="KW-0472">Membrane</keyword>
<evidence type="ECO:0000259" key="11">
    <source>
        <dbReference type="PROSITE" id="PS50885"/>
    </source>
</evidence>
<dbReference type="GO" id="GO:0005886">
    <property type="term" value="C:plasma membrane"/>
    <property type="evidence" value="ECO:0007669"/>
    <property type="project" value="TreeGrafter"/>
</dbReference>
<feature type="domain" description="HAMP" evidence="11">
    <location>
        <begin position="203"/>
        <end position="255"/>
    </location>
</feature>
<dbReference type="PROSITE" id="PS50109">
    <property type="entry name" value="HIS_KIN"/>
    <property type="match status" value="1"/>
</dbReference>
<keyword evidence="4" id="KW-0597">Phosphoprotein</keyword>
<evidence type="ECO:0000256" key="4">
    <source>
        <dbReference type="ARBA" id="ARBA00022553"/>
    </source>
</evidence>
<keyword evidence="13" id="KW-1185">Reference proteome</keyword>
<evidence type="ECO:0000313" key="13">
    <source>
        <dbReference type="Proteomes" id="UP000190476"/>
    </source>
</evidence>
<dbReference type="Pfam" id="PF00512">
    <property type="entry name" value="HisKA"/>
    <property type="match status" value="1"/>
</dbReference>
<feature type="coiled-coil region" evidence="8">
    <location>
        <begin position="243"/>
        <end position="274"/>
    </location>
</feature>
<dbReference type="AlphaFoldDB" id="A0A1U6JGR0"/>
<name>A0A1U6JGR0_9CLOT</name>
<dbReference type="EC" id="2.7.13.3" evidence="3"/>
<dbReference type="SUPFAM" id="SSF47384">
    <property type="entry name" value="Homodimeric domain of signal transducing histidine kinase"/>
    <property type="match status" value="1"/>
</dbReference>
<keyword evidence="8" id="KW-0175">Coiled coil</keyword>
<dbReference type="PANTHER" id="PTHR45453:SF3">
    <property type="entry name" value="HISTIDINE KINASE"/>
    <property type="match status" value="1"/>
</dbReference>
<sequence>MKQKMNKSISKKLFTITFGLIIVVIFSSVLFQVMFFEQYYLKHKTRDLGNEVNKFKEMYSFQIYSDETLNSALARYEQENNSRIAIFSVNGDLSYLSDYRKGIDDLQTLTQFCSELLNNKELIYDVLSSGKTKSTVFENKSSGLKKIGIISPMSLKYKNDSIIISVSSIQPIQEAALVIKDFYKYLAIGFIIIGIILSSIYANLITKPLLKINKVAKKMSSMDFSAKCTVNSDDEIGNLGKTLNFLSSNLNSALEDLKQKNLQLEKDIEKERKLETLRKDFVAGVSHELKTPIGIIAGYAEGLKDGVATGENALIYLDTIIDESKKMSQLVSNMLELSRLESDTIELNFEEFNIIRLIQKTIKKLSLDFNSKSIEVIFNNKLEYAYVLGDVFQLEHVITNLLTNAFKYSPNNERVIISIIEDTEKNKYFISIENTGCHIPEDELENIYTKFYRLDKSRNRSDNSNGLGLAIVKRILLNHKSEYFIKNTDFGVKFSFSLDKAKDIL</sequence>
<dbReference type="InterPro" id="IPR036890">
    <property type="entry name" value="HATPase_C_sf"/>
</dbReference>
<proteinExistence type="predicted"/>
<dbReference type="InterPro" id="IPR003660">
    <property type="entry name" value="HAMP_dom"/>
</dbReference>
<dbReference type="CDD" id="cd06225">
    <property type="entry name" value="HAMP"/>
    <property type="match status" value="1"/>
</dbReference>
<dbReference type="InterPro" id="IPR005467">
    <property type="entry name" value="His_kinase_dom"/>
</dbReference>
<evidence type="ECO:0000256" key="2">
    <source>
        <dbReference type="ARBA" id="ARBA00004370"/>
    </source>
</evidence>
<feature type="domain" description="Histidine kinase" evidence="10">
    <location>
        <begin position="284"/>
        <end position="502"/>
    </location>
</feature>
<dbReference type="PROSITE" id="PS50885">
    <property type="entry name" value="HAMP"/>
    <property type="match status" value="1"/>
</dbReference>
<evidence type="ECO:0000256" key="8">
    <source>
        <dbReference type="SAM" id="Coils"/>
    </source>
</evidence>
<evidence type="ECO:0000256" key="9">
    <source>
        <dbReference type="SAM" id="Phobius"/>
    </source>
</evidence>
<dbReference type="SUPFAM" id="SSF158472">
    <property type="entry name" value="HAMP domain-like"/>
    <property type="match status" value="1"/>
</dbReference>
<evidence type="ECO:0000256" key="7">
    <source>
        <dbReference type="ARBA" id="ARBA00023012"/>
    </source>
</evidence>
<keyword evidence="7" id="KW-0902">Two-component regulatory system</keyword>
<evidence type="ECO:0000256" key="1">
    <source>
        <dbReference type="ARBA" id="ARBA00000085"/>
    </source>
</evidence>
<dbReference type="SMART" id="SM00304">
    <property type="entry name" value="HAMP"/>
    <property type="match status" value="1"/>
</dbReference>
<dbReference type="STRING" id="1351755.CCH01_16190"/>
<feature type="transmembrane region" description="Helical" evidence="9">
    <location>
        <begin position="182"/>
        <end position="204"/>
    </location>
</feature>
<keyword evidence="9" id="KW-1133">Transmembrane helix</keyword>
<keyword evidence="9" id="KW-0812">Transmembrane</keyword>
<keyword evidence="6 12" id="KW-0418">Kinase</keyword>
<comment type="subcellular location">
    <subcellularLocation>
        <location evidence="2">Membrane</location>
    </subcellularLocation>
</comment>
<dbReference type="Pfam" id="PF00672">
    <property type="entry name" value="HAMP"/>
    <property type="match status" value="1"/>
</dbReference>
<dbReference type="GO" id="GO:0000155">
    <property type="term" value="F:phosphorelay sensor kinase activity"/>
    <property type="evidence" value="ECO:0007669"/>
    <property type="project" value="InterPro"/>
</dbReference>
<dbReference type="InterPro" id="IPR050351">
    <property type="entry name" value="BphY/WalK/GraS-like"/>
</dbReference>
<dbReference type="SMART" id="SM00387">
    <property type="entry name" value="HATPase_c"/>
    <property type="match status" value="1"/>
</dbReference>
<evidence type="ECO:0000313" key="12">
    <source>
        <dbReference type="EMBL" id="SLK19227.1"/>
    </source>
</evidence>
<evidence type="ECO:0000256" key="5">
    <source>
        <dbReference type="ARBA" id="ARBA00022679"/>
    </source>
</evidence>
<dbReference type="PANTHER" id="PTHR45453">
    <property type="entry name" value="PHOSPHATE REGULON SENSOR PROTEIN PHOR"/>
    <property type="match status" value="1"/>
</dbReference>
<protein>
    <recommendedName>
        <fullName evidence="3">histidine kinase</fullName>
        <ecNumber evidence="3">2.7.13.3</ecNumber>
    </recommendedName>
</protein>
<feature type="transmembrane region" description="Helical" evidence="9">
    <location>
        <begin position="12"/>
        <end position="36"/>
    </location>
</feature>
<dbReference type="SMART" id="SM00388">
    <property type="entry name" value="HisKA"/>
    <property type="match status" value="1"/>
</dbReference>
<comment type="catalytic activity">
    <reaction evidence="1">
        <text>ATP + protein L-histidine = ADP + protein N-phospho-L-histidine.</text>
        <dbReference type="EC" id="2.7.13.3"/>
    </reaction>
</comment>
<reference evidence="13" key="1">
    <citation type="submission" date="2017-03" db="EMBL/GenBank/DDBJ databases">
        <authorList>
            <person name="Falquet L."/>
            <person name="Falquet L."/>
        </authorList>
    </citation>
    <scope>NUCLEOTIDE SEQUENCE [LARGE SCALE GENOMIC DNA]</scope>
</reference>
<dbReference type="GO" id="GO:0004721">
    <property type="term" value="F:phosphoprotein phosphatase activity"/>
    <property type="evidence" value="ECO:0007669"/>
    <property type="project" value="TreeGrafter"/>
</dbReference>
<evidence type="ECO:0000256" key="3">
    <source>
        <dbReference type="ARBA" id="ARBA00012438"/>
    </source>
</evidence>
<dbReference type="Gene3D" id="6.10.340.10">
    <property type="match status" value="1"/>
</dbReference>
<dbReference type="Gene3D" id="3.30.565.10">
    <property type="entry name" value="Histidine kinase-like ATPase, C-terminal domain"/>
    <property type="match status" value="1"/>
</dbReference>
<dbReference type="InterPro" id="IPR003594">
    <property type="entry name" value="HATPase_dom"/>
</dbReference>